<dbReference type="GO" id="GO:1904158">
    <property type="term" value="P:axonemal central apparatus assembly"/>
    <property type="evidence" value="ECO:0007669"/>
    <property type="project" value="TreeGrafter"/>
</dbReference>
<dbReference type="GO" id="GO:1990716">
    <property type="term" value="C:axonemal central apparatus"/>
    <property type="evidence" value="ECO:0007669"/>
    <property type="project" value="TreeGrafter"/>
</dbReference>
<feature type="compositionally biased region" description="Basic and acidic residues" evidence="1">
    <location>
        <begin position="152"/>
        <end position="163"/>
    </location>
</feature>
<dbReference type="GeneID" id="117661846"/>
<organism evidence="2 3">
    <name type="scientific">Pantherophis guttatus</name>
    <name type="common">Corn snake</name>
    <name type="synonym">Elaphe guttata</name>
    <dbReference type="NCBI Taxonomy" id="94885"/>
    <lineage>
        <taxon>Eukaryota</taxon>
        <taxon>Metazoa</taxon>
        <taxon>Chordata</taxon>
        <taxon>Craniata</taxon>
        <taxon>Vertebrata</taxon>
        <taxon>Euteleostomi</taxon>
        <taxon>Lepidosauria</taxon>
        <taxon>Squamata</taxon>
        <taxon>Bifurcata</taxon>
        <taxon>Unidentata</taxon>
        <taxon>Episquamata</taxon>
        <taxon>Toxicofera</taxon>
        <taxon>Serpentes</taxon>
        <taxon>Colubroidea</taxon>
        <taxon>Colubridae</taxon>
        <taxon>Colubrinae</taxon>
        <taxon>Pantherophis</taxon>
    </lineage>
</organism>
<feature type="region of interest" description="Disordered" evidence="1">
    <location>
        <begin position="152"/>
        <end position="201"/>
    </location>
</feature>
<feature type="compositionally biased region" description="Basic residues" evidence="1">
    <location>
        <begin position="847"/>
        <end position="856"/>
    </location>
</feature>
<feature type="compositionally biased region" description="Basic and acidic residues" evidence="1">
    <location>
        <begin position="1207"/>
        <end position="1216"/>
    </location>
</feature>
<proteinExistence type="predicted"/>
<dbReference type="KEGG" id="pgut:117661846"/>
<reference evidence="3" key="1">
    <citation type="submission" date="2025-08" db="UniProtKB">
        <authorList>
            <consortium name="RefSeq"/>
        </authorList>
    </citation>
    <scope>IDENTIFICATION</scope>
    <source>
        <tissue evidence="3">Blood</tissue>
    </source>
</reference>
<dbReference type="GO" id="GO:0003351">
    <property type="term" value="P:epithelial cilium movement involved in extracellular fluid movement"/>
    <property type="evidence" value="ECO:0007669"/>
    <property type="project" value="TreeGrafter"/>
</dbReference>
<name>A0A6P9B6Q2_PANGU</name>
<dbReference type="RefSeq" id="XP_034266922.1">
    <property type="nucleotide sequence ID" value="XM_034411031.2"/>
</dbReference>
<feature type="compositionally biased region" description="Basic and acidic residues" evidence="1">
    <location>
        <begin position="1223"/>
        <end position="1258"/>
    </location>
</feature>
<dbReference type="OMA" id="HYATVIT"/>
<accession>A0A6P9B6Q2</accession>
<feature type="compositionally biased region" description="Polar residues" evidence="1">
    <location>
        <begin position="1146"/>
        <end position="1157"/>
    </location>
</feature>
<feature type="region of interest" description="Disordered" evidence="1">
    <location>
        <begin position="1207"/>
        <end position="1276"/>
    </location>
</feature>
<feature type="compositionally biased region" description="Basic and acidic residues" evidence="1">
    <location>
        <begin position="935"/>
        <end position="951"/>
    </location>
</feature>
<keyword evidence="2" id="KW-1185">Reference proteome</keyword>
<feature type="region of interest" description="Disordered" evidence="1">
    <location>
        <begin position="1126"/>
        <end position="1180"/>
    </location>
</feature>
<feature type="compositionally biased region" description="Basic and acidic residues" evidence="1">
    <location>
        <begin position="1163"/>
        <end position="1172"/>
    </location>
</feature>
<gene>
    <name evidence="3" type="primary">SPAG17</name>
</gene>
<dbReference type="PANTHER" id="PTHR21963">
    <property type="entry name" value="PF6"/>
    <property type="match status" value="1"/>
</dbReference>
<dbReference type="GO" id="GO:0005576">
    <property type="term" value="C:extracellular region"/>
    <property type="evidence" value="ECO:0007669"/>
    <property type="project" value="GOC"/>
</dbReference>
<feature type="compositionally biased region" description="Gly residues" evidence="1">
    <location>
        <begin position="9"/>
        <end position="19"/>
    </location>
</feature>
<protein>
    <submittedName>
        <fullName evidence="3">Sperm-associated antigen 17 isoform X1</fullName>
    </submittedName>
</protein>
<dbReference type="InParanoid" id="A0A6P9B6Q2"/>
<feature type="region of interest" description="Disordered" evidence="1">
    <location>
        <begin position="902"/>
        <end position="965"/>
    </location>
</feature>
<feature type="compositionally biased region" description="Basic and acidic residues" evidence="1">
    <location>
        <begin position="902"/>
        <end position="917"/>
    </location>
</feature>
<evidence type="ECO:0000313" key="2">
    <source>
        <dbReference type="Proteomes" id="UP001652622"/>
    </source>
</evidence>
<sequence>MAPKRPKSGAGGGASGPPGAGVKNWEAGLVAVRLEEENWIPSTAFVVGSKLEDELHIKALTLAVQVPQRKLFSVVSWEELLAQIMEVVDVKAKKVKDKETPLFYEVIEMAKSILDSGETLPVTLIGKLIKYQMLCIKQKDLQRRIAEKKALEERDKEKEEKGKGKGKAKKEKEKEKPVSAKAGKGGKGKRSTDSPNISATIVKKDTKLKRRGEEDELDKFIDDEPDDGSQYYFIITGFYNPQLLPILSDLGINIGSIIQISSDNYEPLQTYLETTTLQEEPSLASEESENKKKQKADKDLETFWKYVEPILNNGKPGSNIFQIARLHHKVQESSFPVDWSNNDLVLETGTDIFENVACLMYDCLDWKRQHQNYLKSTRFINVPVVEKKSKLEVHMTVPVTPTKKKLAVDEPVPLPVLTADVDMRYYNDLLSCVPDEVVSVALLLECMLQQVVASEENLTPPSLVIPLPREDGLDHTIASYIVSILPSLALPENEKMELYNSFYSENDEKVTAPRGPLILNYHDNLSRKLHYLKVKDGLDPIKIEEEMMEKLPLMELLKFPLPSPANNTKRLARLHELMHYCTDEHMNWAEVERAFRVFTFESLKLTKVDNSGRLESSGKMLGGDDEVSYIPWDNPARFARQLRQELISKKVSKELNQNNSELDSEHSTFPSQQCFSFLLEENIKRQSKSSSSGLIADVHENGLNNSVDKVISAIQKTQQRCLNDWSFVEHFQPQLLFQVLHNATQNYRCIDSYYHTQDNSLLIVLHNPINQHRQFQEFWNISLHSDVGFRNYLELVAASIDEWIVTEEAKYQEEKMAKELEALRLAKEAMEKPLAEVKSPPSGKKGAVAKKAKSSSKSKVEVSSEPVVEKEKNIFVRDESLKAWKEEQDRLLEEERLKELKKAEKKEKSDGKKKGQGKEPPIPEEGKPSKKKGSKDKAESSKSIEVEDQAKLQKQSKQTMPPLPAEKDYEFLGYNMGENPIQVSGTIQYLFPTDGGQIQAENIMFEKGSTLVKVKVIKDNHSFFIHIIDPQISVIECKSEEESLGSPEEHEIKPEKPINQGKPLSKFGSFSATLENEIHLSFSCYGASGKAEEETDPYLATILAIPSVNLPTSTFLSSAFSAAAVPATGKAKPGKEKSAKSLPSAKMSSRTTMNVSPEDSPVQEEKKMERNEPIQTKAVPETHVFNTLNVSSPNGLVLTFIGQKFSGEEKGEKDKNDDEESKTDETKSGESKLEEIKTEDSKEKQAQPHEPLAKDSGDKTMNAKASVDSGADLTMRNETASKAEMETEDNNMDKESPFEIFIRQSYPQKVKQLQLHKTVKKPIEQEVSRVITRQGTVVKYMIDGSTQILFADGTVIRSPDSGPVIPPPPPPSTPHTEITPTLETNTKKSRKNTKGLLSGKNEAIETIAEEHLPEPEQSTDAFAGTWITTTPLGIQIGTKGIEKLDLKPLLSYQATDPVNGTVMVMREDKVLIVEKPDGSRIVDHADGTRISTLFQDCVEIVSPNDSEEAESYPQTITRKVKCMRIENPHFATVLTNSEDSTCCAIFADGTSVISKPQGTYQILPINKGSLFIDENYSAVYTPEVFEKKDSVLISSDENQHVGKYIMKHNSKIVCEMTDLTGNIFKVMADGSTSTFIPTVDIESKVTEPTEIQTPVIYGEHAPRFFIVHADGSGTELLRTKDTEEYLAMAYGHPTITVLREAIQECPGVLSITVLCPLTEVSQWIMKKDSDTIVPYNLQSRDWENFPPVERKTPGPPFGMHAWKGLCIEFKELAVSPAPIKKCPNVLQIRRLIQYEPVSDVLRHKLQSSVKEYIDKIIKQEDEMQERMIKEPRTEQEKKNAADLLKLVMSFPSLEESSEFCSRAPISVLYEQAMISEVPSSSQEVFSKQTEEYWKMMRMSHDEPMKISGWQNKLAHTRQEIEDGKNCLMRMRYKKIPPYFKSEFGMQFLQKEFPDVEVLSGMLPPFPDKETKELLLDTFTESSENETGGESARVSDGLVRRKHSKELPPNTISSSIYAETYPSHFTNVDAEGSEKGVQIHPKVQSLLVDVTGSPRKEKVKLPALIQRSKPQSVPRQKNVDLVSGKVRTCSVTAPSQKMSGFLLIPPKVTFGILKEGCTYSTTVALKNVGMDFCRFRVKQPPPSTGLRVNYTPGPVAAGLQTILEIEIFAMAVGVEGDEGWDKLSHQIEIHTETETLFLPVEATVLTDIVYDERPSNYPKGGQASSIQLIPASPVSQFRVILPHKLPH</sequence>
<evidence type="ECO:0000256" key="1">
    <source>
        <dbReference type="SAM" id="MobiDB-lite"/>
    </source>
</evidence>
<feature type="region of interest" description="Disordered" evidence="1">
    <location>
        <begin position="1"/>
        <end position="20"/>
    </location>
</feature>
<evidence type="ECO:0000313" key="3">
    <source>
        <dbReference type="RefSeq" id="XP_034266922.1"/>
    </source>
</evidence>
<dbReference type="CTD" id="200162"/>
<feature type="region of interest" description="Disordered" evidence="1">
    <location>
        <begin position="1367"/>
        <end position="1394"/>
    </location>
</feature>
<dbReference type="Proteomes" id="UP001652622">
    <property type="component" value="Unplaced"/>
</dbReference>
<dbReference type="InterPro" id="IPR026173">
    <property type="entry name" value="SPAG17"/>
</dbReference>
<dbReference type="Pfam" id="PF14874">
    <property type="entry name" value="PapD-like"/>
    <property type="match status" value="1"/>
</dbReference>
<dbReference type="PANTHER" id="PTHR21963:SF1">
    <property type="entry name" value="SPERM-ASSOCIATED ANTIGEN 17"/>
    <property type="match status" value="1"/>
</dbReference>
<feature type="region of interest" description="Disordered" evidence="1">
    <location>
        <begin position="832"/>
        <end position="863"/>
    </location>
</feature>